<comment type="caution">
    <text evidence="1">The sequence shown here is derived from an EMBL/GenBank/DDBJ whole genome shotgun (WGS) entry which is preliminary data.</text>
</comment>
<evidence type="ECO:0000313" key="1">
    <source>
        <dbReference type="EMBL" id="GAF92051.1"/>
    </source>
</evidence>
<organism evidence="1">
    <name type="scientific">marine sediment metagenome</name>
    <dbReference type="NCBI Taxonomy" id="412755"/>
    <lineage>
        <taxon>unclassified sequences</taxon>
        <taxon>metagenomes</taxon>
        <taxon>ecological metagenomes</taxon>
    </lineage>
</organism>
<proteinExistence type="predicted"/>
<sequence length="44" mass="4624">MTLRKRQAISLVWLCALGAVVTLVVSLALAQDDSSPVSPANTMP</sequence>
<name>X0TY33_9ZZZZ</name>
<accession>X0TY33</accession>
<dbReference type="EMBL" id="BARS01015580">
    <property type="protein sequence ID" value="GAF92051.1"/>
    <property type="molecule type" value="Genomic_DNA"/>
</dbReference>
<dbReference type="AlphaFoldDB" id="X0TY33"/>
<feature type="non-terminal residue" evidence="1">
    <location>
        <position position="44"/>
    </location>
</feature>
<protein>
    <submittedName>
        <fullName evidence="1">Uncharacterized protein</fullName>
    </submittedName>
</protein>
<reference evidence="1" key="1">
    <citation type="journal article" date="2014" name="Front. Microbiol.">
        <title>High frequency of phylogenetically diverse reductive dehalogenase-homologous genes in deep subseafloor sedimentary metagenomes.</title>
        <authorList>
            <person name="Kawai M."/>
            <person name="Futagami T."/>
            <person name="Toyoda A."/>
            <person name="Takaki Y."/>
            <person name="Nishi S."/>
            <person name="Hori S."/>
            <person name="Arai W."/>
            <person name="Tsubouchi T."/>
            <person name="Morono Y."/>
            <person name="Uchiyama I."/>
            <person name="Ito T."/>
            <person name="Fujiyama A."/>
            <person name="Inagaki F."/>
            <person name="Takami H."/>
        </authorList>
    </citation>
    <scope>NUCLEOTIDE SEQUENCE</scope>
    <source>
        <strain evidence="1">Expedition CK06-06</strain>
    </source>
</reference>
<gene>
    <name evidence="1" type="ORF">S01H1_25756</name>
</gene>